<proteinExistence type="predicted"/>
<evidence type="ECO:0000259" key="5">
    <source>
        <dbReference type="PROSITE" id="PS50977"/>
    </source>
</evidence>
<dbReference type="AlphaFoldDB" id="A0A7K3LM82"/>
<dbReference type="Proteomes" id="UP000466307">
    <property type="component" value="Unassembled WGS sequence"/>
</dbReference>
<protein>
    <submittedName>
        <fullName evidence="6">TetR/AcrR family transcriptional regulator</fullName>
    </submittedName>
</protein>
<dbReference type="InterPro" id="IPR050109">
    <property type="entry name" value="HTH-type_TetR-like_transc_reg"/>
</dbReference>
<keyword evidence="3" id="KW-0804">Transcription</keyword>
<evidence type="ECO:0000256" key="4">
    <source>
        <dbReference type="PROSITE-ProRule" id="PRU00335"/>
    </source>
</evidence>
<dbReference type="InterPro" id="IPR001647">
    <property type="entry name" value="HTH_TetR"/>
</dbReference>
<dbReference type="Pfam" id="PF00440">
    <property type="entry name" value="TetR_N"/>
    <property type="match status" value="1"/>
</dbReference>
<dbReference type="PROSITE" id="PS50977">
    <property type="entry name" value="HTH_TETR_2"/>
    <property type="match status" value="1"/>
</dbReference>
<dbReference type="Gene3D" id="1.10.357.10">
    <property type="entry name" value="Tetracycline Repressor, domain 2"/>
    <property type="match status" value="1"/>
</dbReference>
<name>A0A7K3LM82_9ACTN</name>
<feature type="DNA-binding region" description="H-T-H motif" evidence="4">
    <location>
        <begin position="42"/>
        <end position="61"/>
    </location>
</feature>
<dbReference type="Gene3D" id="1.10.10.60">
    <property type="entry name" value="Homeodomain-like"/>
    <property type="match status" value="1"/>
</dbReference>
<reference evidence="6 7" key="1">
    <citation type="submission" date="2020-01" db="EMBL/GenBank/DDBJ databases">
        <title>Investigation of new actinobacteria for the biodesulphurisation of diesel fuel.</title>
        <authorList>
            <person name="Athi Narayanan S.M."/>
        </authorList>
    </citation>
    <scope>NUCLEOTIDE SEQUENCE [LARGE SCALE GENOMIC DNA]</scope>
    <source>
        <strain evidence="6 7">213E</strain>
    </source>
</reference>
<accession>A0A7K3LM82</accession>
<evidence type="ECO:0000313" key="6">
    <source>
        <dbReference type="EMBL" id="NDK89338.1"/>
    </source>
</evidence>
<evidence type="ECO:0000313" key="7">
    <source>
        <dbReference type="Proteomes" id="UP000466307"/>
    </source>
</evidence>
<evidence type="ECO:0000256" key="2">
    <source>
        <dbReference type="ARBA" id="ARBA00023125"/>
    </source>
</evidence>
<gene>
    <name evidence="6" type="ORF">GYA93_07040</name>
</gene>
<organism evidence="6 7">
    <name type="scientific">Gordonia desulfuricans</name>
    <dbReference type="NCBI Taxonomy" id="89051"/>
    <lineage>
        <taxon>Bacteria</taxon>
        <taxon>Bacillati</taxon>
        <taxon>Actinomycetota</taxon>
        <taxon>Actinomycetes</taxon>
        <taxon>Mycobacteriales</taxon>
        <taxon>Gordoniaceae</taxon>
        <taxon>Gordonia</taxon>
    </lineage>
</organism>
<comment type="caution">
    <text evidence="6">The sequence shown here is derived from an EMBL/GenBank/DDBJ whole genome shotgun (WGS) entry which is preliminary data.</text>
</comment>
<dbReference type="PANTHER" id="PTHR30055:SF234">
    <property type="entry name" value="HTH-TYPE TRANSCRIPTIONAL REGULATOR BETI"/>
    <property type="match status" value="1"/>
</dbReference>
<dbReference type="GO" id="GO:0003700">
    <property type="term" value="F:DNA-binding transcription factor activity"/>
    <property type="evidence" value="ECO:0007669"/>
    <property type="project" value="TreeGrafter"/>
</dbReference>
<dbReference type="PANTHER" id="PTHR30055">
    <property type="entry name" value="HTH-TYPE TRANSCRIPTIONAL REGULATOR RUTR"/>
    <property type="match status" value="1"/>
</dbReference>
<dbReference type="RefSeq" id="WP_059039172.1">
    <property type="nucleotide sequence ID" value="NZ_JAADZU010000015.1"/>
</dbReference>
<keyword evidence="7" id="KW-1185">Reference proteome</keyword>
<keyword evidence="1" id="KW-0805">Transcription regulation</keyword>
<evidence type="ECO:0000256" key="3">
    <source>
        <dbReference type="ARBA" id="ARBA00023163"/>
    </source>
</evidence>
<evidence type="ECO:0000256" key="1">
    <source>
        <dbReference type="ARBA" id="ARBA00023015"/>
    </source>
</evidence>
<dbReference type="InterPro" id="IPR009057">
    <property type="entry name" value="Homeodomain-like_sf"/>
</dbReference>
<sequence>MAQRATDTQVIAPRQARSRATMERIVTTTEELLAEKPFEEITIAEISAKAGCAPTAIYARFSDKTALLLELHARFIRRAAETATSPTGAITGIDADDEASIRHEVAEWTELYRTNHRLLRSMLLSDNPTVYRRASELTKQISRRLATALHHSIGVDGTAAHPDEDDAAARDLDFAVRTALAILQQELIFGPDQPTRFEYGPDEIAHRVADGVVAAFRRHRHIGEAN</sequence>
<dbReference type="SUPFAM" id="SSF46689">
    <property type="entry name" value="Homeodomain-like"/>
    <property type="match status" value="1"/>
</dbReference>
<feature type="domain" description="HTH tetR-type" evidence="5">
    <location>
        <begin position="19"/>
        <end position="79"/>
    </location>
</feature>
<keyword evidence="2 4" id="KW-0238">DNA-binding</keyword>
<dbReference type="EMBL" id="JAADZU010000015">
    <property type="protein sequence ID" value="NDK89338.1"/>
    <property type="molecule type" value="Genomic_DNA"/>
</dbReference>
<dbReference type="GO" id="GO:0000976">
    <property type="term" value="F:transcription cis-regulatory region binding"/>
    <property type="evidence" value="ECO:0007669"/>
    <property type="project" value="TreeGrafter"/>
</dbReference>